<evidence type="ECO:0000313" key="1">
    <source>
        <dbReference type="EMBL" id="KAG9255367.1"/>
    </source>
</evidence>
<dbReference type="EMBL" id="MU251251">
    <property type="protein sequence ID" value="KAG9255367.1"/>
    <property type="molecule type" value="Genomic_DNA"/>
</dbReference>
<accession>A0A9P7ZPB0</accession>
<keyword evidence="2" id="KW-1185">Reference proteome</keyword>
<dbReference type="AlphaFoldDB" id="A0A9P7ZPB0"/>
<dbReference type="RefSeq" id="XP_046119291.1">
    <property type="nucleotide sequence ID" value="XM_046260322.1"/>
</dbReference>
<name>A0A9P7ZPB0_9HYPO</name>
<dbReference type="Proteomes" id="UP000887229">
    <property type="component" value="Unassembled WGS sequence"/>
</dbReference>
<organism evidence="1 2">
    <name type="scientific">Emericellopsis atlantica</name>
    <dbReference type="NCBI Taxonomy" id="2614577"/>
    <lineage>
        <taxon>Eukaryota</taxon>
        <taxon>Fungi</taxon>
        <taxon>Dikarya</taxon>
        <taxon>Ascomycota</taxon>
        <taxon>Pezizomycotina</taxon>
        <taxon>Sordariomycetes</taxon>
        <taxon>Hypocreomycetidae</taxon>
        <taxon>Hypocreales</taxon>
        <taxon>Bionectriaceae</taxon>
        <taxon>Emericellopsis</taxon>
    </lineage>
</organism>
<comment type="caution">
    <text evidence="1">The sequence shown here is derived from an EMBL/GenBank/DDBJ whole genome shotgun (WGS) entry which is preliminary data.</text>
</comment>
<evidence type="ECO:0000313" key="2">
    <source>
        <dbReference type="Proteomes" id="UP000887229"/>
    </source>
</evidence>
<reference evidence="1" key="1">
    <citation type="journal article" date="2021" name="IMA Fungus">
        <title>Genomic characterization of three marine fungi, including Emericellopsis atlantica sp. nov. with signatures of a generalist lifestyle and marine biomass degradation.</title>
        <authorList>
            <person name="Hagestad O.C."/>
            <person name="Hou L."/>
            <person name="Andersen J.H."/>
            <person name="Hansen E.H."/>
            <person name="Altermark B."/>
            <person name="Li C."/>
            <person name="Kuhnert E."/>
            <person name="Cox R.J."/>
            <person name="Crous P.W."/>
            <person name="Spatafora J.W."/>
            <person name="Lail K."/>
            <person name="Amirebrahimi M."/>
            <person name="Lipzen A."/>
            <person name="Pangilinan J."/>
            <person name="Andreopoulos W."/>
            <person name="Hayes R.D."/>
            <person name="Ng V."/>
            <person name="Grigoriev I.V."/>
            <person name="Jackson S.A."/>
            <person name="Sutton T.D.S."/>
            <person name="Dobson A.D.W."/>
            <person name="Rama T."/>
        </authorList>
    </citation>
    <scope>NUCLEOTIDE SEQUENCE</scope>
    <source>
        <strain evidence="1">TS7</strain>
    </source>
</reference>
<gene>
    <name evidence="1" type="ORF">F5Z01DRAFT_50780</name>
</gene>
<proteinExistence type="predicted"/>
<dbReference type="GeneID" id="70291225"/>
<sequence length="203" mass="22190">MHRLRPDRALAPSFAIGWHTINTTGQISYPRASDAIPRMGHQIGSSARTPYPTLTKRSLCAKCGGQHSGIRISGWVAKPVYCEYSRLGAEARHLAPWLSCAVYALLPHPCRVFPLAPLCEQTSMGASCPPSAPSYPWAHIMTPGHFPMLEIWPYRPPMQSSASAAGSSPMAHPRLRDARLTAPRSEQCWGLLSPVISTCHVKV</sequence>
<protein>
    <submittedName>
        <fullName evidence="1">Uncharacterized protein</fullName>
    </submittedName>
</protein>